<gene>
    <name evidence="1" type="ORF">EDD39_5287</name>
</gene>
<dbReference type="AlphaFoldDB" id="A0A8G1UN77"/>
<evidence type="ECO:0000313" key="2">
    <source>
        <dbReference type="Proteomes" id="UP000267408"/>
    </source>
</evidence>
<sequence length="109" mass="11614">MPARTLQDYIGVRTRREVRCAEALVIACATESPRAGGAAAVYEWVLAGDSPAPFTGALHEELHDLELAVEERTALRAAHEPGRAADERDFARGAAGALAWLLGFTPLSS</sequence>
<comment type="caution">
    <text evidence="1">The sequence shown here is derived from an EMBL/GenBank/DDBJ whole genome shotgun (WGS) entry which is preliminary data.</text>
</comment>
<evidence type="ECO:0000313" key="1">
    <source>
        <dbReference type="EMBL" id="ROR46978.1"/>
    </source>
</evidence>
<proteinExistence type="predicted"/>
<organism evidence="1 2">
    <name type="scientific">Kitasatospora cineracea</name>
    <dbReference type="NCBI Taxonomy" id="88074"/>
    <lineage>
        <taxon>Bacteria</taxon>
        <taxon>Bacillati</taxon>
        <taxon>Actinomycetota</taxon>
        <taxon>Actinomycetes</taxon>
        <taxon>Kitasatosporales</taxon>
        <taxon>Streptomycetaceae</taxon>
        <taxon>Kitasatospora</taxon>
    </lineage>
</organism>
<protein>
    <submittedName>
        <fullName evidence="1">Uncharacterized protein</fullName>
    </submittedName>
</protein>
<dbReference type="EMBL" id="RJVJ01000001">
    <property type="protein sequence ID" value="ROR46978.1"/>
    <property type="molecule type" value="Genomic_DNA"/>
</dbReference>
<dbReference type="Proteomes" id="UP000267408">
    <property type="component" value="Unassembled WGS sequence"/>
</dbReference>
<reference evidence="1 2" key="1">
    <citation type="submission" date="2018-11" db="EMBL/GenBank/DDBJ databases">
        <title>Sequencing the genomes of 1000 actinobacteria strains.</title>
        <authorList>
            <person name="Klenk H.-P."/>
        </authorList>
    </citation>
    <scope>NUCLEOTIDE SEQUENCE [LARGE SCALE GENOMIC DNA]</scope>
    <source>
        <strain evidence="1 2">DSM 44780</strain>
    </source>
</reference>
<name>A0A8G1UN77_9ACTN</name>
<accession>A0A8G1UN77</accession>